<protein>
    <submittedName>
        <fullName evidence="4">Beta-lactamase</fullName>
    </submittedName>
</protein>
<dbReference type="PANTHER" id="PTHR46825">
    <property type="entry name" value="D-ALANYL-D-ALANINE-CARBOXYPEPTIDASE/ENDOPEPTIDASE AMPH"/>
    <property type="match status" value="1"/>
</dbReference>
<reference evidence="4" key="1">
    <citation type="submission" date="2022-07" db="EMBL/GenBank/DDBJ databases">
        <title>The genome of Lyophyllum shimeji provides insight into the initial evolution of ectomycorrhizal fungal genome.</title>
        <authorList>
            <person name="Kobayashi Y."/>
            <person name="Shibata T."/>
            <person name="Hirakawa H."/>
            <person name="Shigenobu S."/>
            <person name="Nishiyama T."/>
            <person name="Yamada A."/>
            <person name="Hasebe M."/>
            <person name="Kawaguchi M."/>
        </authorList>
    </citation>
    <scope>NUCLEOTIDE SEQUENCE</scope>
    <source>
        <strain evidence="4">AT787</strain>
    </source>
</reference>
<dbReference type="InterPro" id="IPR001466">
    <property type="entry name" value="Beta-lactam-related"/>
</dbReference>
<comment type="caution">
    <text evidence="4">The sequence shown here is derived from an EMBL/GenBank/DDBJ whole genome shotgun (WGS) entry which is preliminary data.</text>
</comment>
<keyword evidence="5" id="KW-1185">Reference proteome</keyword>
<dbReference type="OrthoDB" id="5946976at2759"/>
<proteinExistence type="inferred from homology"/>
<feature type="domain" description="Beta-lactamase-related" evidence="3">
    <location>
        <begin position="75"/>
        <end position="389"/>
    </location>
</feature>
<dbReference type="Gene3D" id="3.40.710.10">
    <property type="entry name" value="DD-peptidase/beta-lactamase superfamily"/>
    <property type="match status" value="1"/>
</dbReference>
<keyword evidence="2" id="KW-0732">Signal</keyword>
<dbReference type="PANTHER" id="PTHR46825:SF15">
    <property type="entry name" value="BETA-LACTAMASE-RELATED DOMAIN-CONTAINING PROTEIN"/>
    <property type="match status" value="1"/>
</dbReference>
<feature type="chain" id="PRO_5040427444" evidence="2">
    <location>
        <begin position="18"/>
        <end position="604"/>
    </location>
</feature>
<accession>A0A9P3PZX0</accession>
<dbReference type="SUPFAM" id="SSF56601">
    <property type="entry name" value="beta-lactamase/transpeptidase-like"/>
    <property type="match status" value="1"/>
</dbReference>
<dbReference type="InterPro" id="IPR050491">
    <property type="entry name" value="AmpC-like"/>
</dbReference>
<sequence length="604" mass="67821">MLLQSLVKLVPFYLIYGSVVGLPQGLAQNTTATFQILDAETEKFINQILIDWKSPGGVAIAFVRKNEQGEWVNIETKGYGRANAAGANVTENTLFNMASNSKLFTVFATGLLMNNQSVKPQFDWDTKINRLIPEFNVTDPVTFQEAKIIDLLSHRTGYPRHEFAYRYNDTVPVVLEKMHYWRQSYEFRDVWQYNNNMYTLMSYLPPKLLNIPFARYIKQNFFDRLDMNSTTYSYQIADATGHRADGMGRKNWDLYTDVFAGEPAALKWWSGTTGGEDGNVLAGAGGVISNAIDMSTWLRTLLNEGRHPVTNETIIPASVLQKAATAVIPQSLRPEFPEVSLIAYGAAQVQISYRNHLIVEHPGFVRGFNSQVSRLPNDGIGVAVLTNDHEYGKLISQLVKYYIMDRALGLEPIDWSTRLMAQKINPPPRATPRPQNATLPSANFTTFAGKYKNDGYGTFELCLAYPENPSATSTCNDLIKSVPTILPNATRPGIPTYFGAIDSPWFSHIRMEHFNRDLFNVTFLISTAQNNAAEPYWAFNDHSTSDNGAIAEVEVNNGQTGIGMAGMWFGLWEPNVPPATPKPLGKTVRERAEAYWERLDIQYQ</sequence>
<dbReference type="InterPro" id="IPR012338">
    <property type="entry name" value="Beta-lactam/transpept-like"/>
</dbReference>
<name>A0A9P3PZX0_LYOSH</name>
<feature type="signal peptide" evidence="2">
    <location>
        <begin position="1"/>
        <end position="17"/>
    </location>
</feature>
<organism evidence="4 5">
    <name type="scientific">Lyophyllum shimeji</name>
    <name type="common">Hon-shimeji</name>
    <name type="synonym">Tricholoma shimeji</name>
    <dbReference type="NCBI Taxonomy" id="47721"/>
    <lineage>
        <taxon>Eukaryota</taxon>
        <taxon>Fungi</taxon>
        <taxon>Dikarya</taxon>
        <taxon>Basidiomycota</taxon>
        <taxon>Agaricomycotina</taxon>
        <taxon>Agaricomycetes</taxon>
        <taxon>Agaricomycetidae</taxon>
        <taxon>Agaricales</taxon>
        <taxon>Tricholomatineae</taxon>
        <taxon>Lyophyllaceae</taxon>
        <taxon>Lyophyllum</taxon>
    </lineage>
</organism>
<gene>
    <name evidence="4" type="ORF">LshimejAT787_1701910</name>
</gene>
<dbReference type="EMBL" id="BRPK01000017">
    <property type="protein sequence ID" value="GLB44564.1"/>
    <property type="molecule type" value="Genomic_DNA"/>
</dbReference>
<evidence type="ECO:0000259" key="3">
    <source>
        <dbReference type="Pfam" id="PF00144"/>
    </source>
</evidence>
<dbReference type="AlphaFoldDB" id="A0A9P3PZX0"/>
<dbReference type="Proteomes" id="UP001063166">
    <property type="component" value="Unassembled WGS sequence"/>
</dbReference>
<dbReference type="Pfam" id="PF00144">
    <property type="entry name" value="Beta-lactamase"/>
    <property type="match status" value="1"/>
</dbReference>
<evidence type="ECO:0000313" key="5">
    <source>
        <dbReference type="Proteomes" id="UP001063166"/>
    </source>
</evidence>
<evidence type="ECO:0000313" key="4">
    <source>
        <dbReference type="EMBL" id="GLB44564.1"/>
    </source>
</evidence>
<comment type="similarity">
    <text evidence="1">Belongs to the peptidase S12 family.</text>
</comment>
<evidence type="ECO:0000256" key="2">
    <source>
        <dbReference type="SAM" id="SignalP"/>
    </source>
</evidence>
<evidence type="ECO:0000256" key="1">
    <source>
        <dbReference type="ARBA" id="ARBA00038215"/>
    </source>
</evidence>